<evidence type="ECO:0000313" key="3">
    <source>
        <dbReference type="Proteomes" id="UP000680679"/>
    </source>
</evidence>
<keyword evidence="2" id="KW-0614">Plasmid</keyword>
<geneLocation type="plasmid" evidence="2 3">
    <name>pAt1</name>
</geneLocation>
<proteinExistence type="predicted"/>
<evidence type="ECO:0000256" key="1">
    <source>
        <dbReference type="SAM" id="MobiDB-lite"/>
    </source>
</evidence>
<organism evidence="2 3">
    <name type="scientific">Allochromatium tepidum</name>
    <dbReference type="NCBI Taxonomy" id="553982"/>
    <lineage>
        <taxon>Bacteria</taxon>
        <taxon>Pseudomonadati</taxon>
        <taxon>Pseudomonadota</taxon>
        <taxon>Gammaproteobacteria</taxon>
        <taxon>Chromatiales</taxon>
        <taxon>Chromatiaceae</taxon>
        <taxon>Allochromatium</taxon>
    </lineage>
</organism>
<dbReference type="EMBL" id="AP024564">
    <property type="protein sequence ID" value="BCU08476.1"/>
    <property type="molecule type" value="Genomic_DNA"/>
</dbReference>
<keyword evidence="3" id="KW-1185">Reference proteome</keyword>
<name>A0ABN6GKH5_9GAMM</name>
<dbReference type="RefSeq" id="WP_336511406.1">
    <property type="nucleotide sequence ID" value="NZ_AP024564.1"/>
</dbReference>
<dbReference type="PANTHER" id="PTHR34235">
    <property type="entry name" value="SLR1203 PROTEIN-RELATED"/>
    <property type="match status" value="1"/>
</dbReference>
<dbReference type="Proteomes" id="UP000680679">
    <property type="component" value="Plasmid pAt1"/>
</dbReference>
<evidence type="ECO:0008006" key="4">
    <source>
        <dbReference type="Google" id="ProtNLM"/>
    </source>
</evidence>
<dbReference type="Gene3D" id="1.20.1220.20">
    <property type="entry name" value="Uncharcterised protein PF01724"/>
    <property type="match status" value="1"/>
</dbReference>
<gene>
    <name evidence="2" type="ORF">Atep_31530</name>
</gene>
<evidence type="ECO:0000313" key="2">
    <source>
        <dbReference type="EMBL" id="BCU08476.1"/>
    </source>
</evidence>
<feature type="region of interest" description="Disordered" evidence="1">
    <location>
        <begin position="1"/>
        <end position="21"/>
    </location>
</feature>
<reference evidence="2 3" key="1">
    <citation type="submission" date="2021-04" db="EMBL/GenBank/DDBJ databases">
        <title>Complete genome sequencing of Allochromatium tepidum strain NZ.</title>
        <authorList>
            <person name="Tsukatani Y."/>
            <person name="Mori H."/>
        </authorList>
    </citation>
    <scope>NUCLEOTIDE SEQUENCE [LARGE SCALE GENOMIC DNA]</scope>
    <source>
        <strain evidence="2 3">NZ</strain>
        <plasmid evidence="2 3">pAt1</plasmid>
    </source>
</reference>
<protein>
    <recommendedName>
        <fullName evidence="4">DUF29 domain-containing protein</fullName>
    </recommendedName>
</protein>
<sequence>MVIHFNPNQIRRKRDGRPDGATRRALSLPVLKDGVSRAMLMTLYERDIVAWANAQAQALRAGHFDRLDLEHLAEEIEDVGKSEQRELISRMAILIGHLLKWGYQPERRGASWESTIRTQRDAIARRLQRTPSLKRTLADPDWFADAWNDGRDLAVRETGLPDLPQDCPWPVETMLAADWMPDTLEPPKTK</sequence>
<dbReference type="Pfam" id="PF01724">
    <property type="entry name" value="DUF29"/>
    <property type="match status" value="1"/>
</dbReference>
<accession>A0ABN6GKH5</accession>
<dbReference type="InterPro" id="IPR002636">
    <property type="entry name" value="DUF29"/>
</dbReference>